<dbReference type="GO" id="GO:0016989">
    <property type="term" value="F:sigma factor antagonist activity"/>
    <property type="evidence" value="ECO:0007669"/>
    <property type="project" value="TreeGrafter"/>
</dbReference>
<evidence type="ECO:0000256" key="1">
    <source>
        <dbReference type="SAM" id="Phobius"/>
    </source>
</evidence>
<dbReference type="RefSeq" id="WP_079467782.1">
    <property type="nucleotide sequence ID" value="NZ_FUZZ01000001.1"/>
</dbReference>
<keyword evidence="1" id="KW-0812">Transmembrane</keyword>
<dbReference type="InterPro" id="IPR006860">
    <property type="entry name" value="FecR"/>
</dbReference>
<feature type="transmembrane region" description="Helical" evidence="1">
    <location>
        <begin position="84"/>
        <end position="106"/>
    </location>
</feature>
<dbReference type="Gene3D" id="3.55.50.30">
    <property type="match status" value="1"/>
</dbReference>
<keyword evidence="5" id="KW-1185">Reference proteome</keyword>
<organism evidence="4 5">
    <name type="scientific">Chitinophaga ginsengisegetis</name>
    <dbReference type="NCBI Taxonomy" id="393003"/>
    <lineage>
        <taxon>Bacteria</taxon>
        <taxon>Pseudomonadati</taxon>
        <taxon>Bacteroidota</taxon>
        <taxon>Chitinophagia</taxon>
        <taxon>Chitinophagales</taxon>
        <taxon>Chitinophagaceae</taxon>
        <taxon>Chitinophaga</taxon>
    </lineage>
</organism>
<dbReference type="STRING" id="393003.SAMN05660461_0448"/>
<dbReference type="PIRSF" id="PIRSF018266">
    <property type="entry name" value="FecR"/>
    <property type="match status" value="1"/>
</dbReference>
<dbReference type="Gene3D" id="2.60.120.1440">
    <property type="match status" value="1"/>
</dbReference>
<dbReference type="Pfam" id="PF16344">
    <property type="entry name" value="FecR_C"/>
    <property type="match status" value="1"/>
</dbReference>
<evidence type="ECO:0000259" key="2">
    <source>
        <dbReference type="Pfam" id="PF04773"/>
    </source>
</evidence>
<dbReference type="Pfam" id="PF04773">
    <property type="entry name" value="FecR"/>
    <property type="match status" value="1"/>
</dbReference>
<evidence type="ECO:0000313" key="4">
    <source>
        <dbReference type="EMBL" id="SKC95609.1"/>
    </source>
</evidence>
<feature type="domain" description="Protein FecR C-terminal" evidence="3">
    <location>
        <begin position="257"/>
        <end position="326"/>
    </location>
</feature>
<keyword evidence="1" id="KW-1133">Transmembrane helix</keyword>
<sequence>MPVPTELLKTLLLKQKQQTITEQEMVLLRLYLATAGAEAALDAVDFSDMPEAGGQPHTPADVRYQRILQAIDQPAEARSPWRKWIIRAAAAVFLTAGSAALLHYLLPPSAAPVQMLTYRTGNGEIKAITLPDSSRVWLNARSVLHYPATFNTPQRQVTLEQGQAFFDVAHDLQHPFIVSSGQGVQTTVLGTSFTVRVDSNTANIQVAVKTGKVSVKQASHPVAVLMPGDQVDYDVQQSRAAVSKTDTAAISQWTSGKIVFTQASFAAIAATMQQLYGLQVIAGNTSIPRNRYSLTIRYDADPVKLLEVISVINGNRCEWKNTTHTIAVLH</sequence>
<dbReference type="Proteomes" id="UP000190166">
    <property type="component" value="Unassembled WGS sequence"/>
</dbReference>
<dbReference type="AlphaFoldDB" id="A0A1T5N5X9"/>
<feature type="domain" description="FecR protein" evidence="2">
    <location>
        <begin position="117"/>
        <end position="213"/>
    </location>
</feature>
<reference evidence="4 5" key="1">
    <citation type="submission" date="2017-02" db="EMBL/GenBank/DDBJ databases">
        <authorList>
            <person name="Peterson S.W."/>
        </authorList>
    </citation>
    <scope>NUCLEOTIDE SEQUENCE [LARGE SCALE GENOMIC DNA]</scope>
    <source>
        <strain evidence="4 5">DSM 18108</strain>
    </source>
</reference>
<evidence type="ECO:0000313" key="5">
    <source>
        <dbReference type="Proteomes" id="UP000190166"/>
    </source>
</evidence>
<proteinExistence type="predicted"/>
<keyword evidence="1" id="KW-0472">Membrane</keyword>
<dbReference type="InterPro" id="IPR032508">
    <property type="entry name" value="FecR_C"/>
</dbReference>
<dbReference type="PANTHER" id="PTHR30273:SF2">
    <property type="entry name" value="PROTEIN FECR"/>
    <property type="match status" value="1"/>
</dbReference>
<evidence type="ECO:0000259" key="3">
    <source>
        <dbReference type="Pfam" id="PF16344"/>
    </source>
</evidence>
<name>A0A1T5N5X9_9BACT</name>
<protein>
    <submittedName>
        <fullName evidence="4">FecR family protein</fullName>
    </submittedName>
</protein>
<dbReference type="InterPro" id="IPR012373">
    <property type="entry name" value="Ferrdict_sens_TM"/>
</dbReference>
<gene>
    <name evidence="4" type="ORF">SAMN05660461_0448</name>
</gene>
<dbReference type="PANTHER" id="PTHR30273">
    <property type="entry name" value="PERIPLASMIC SIGNAL SENSOR AND SIGMA FACTOR ACTIVATOR FECR-RELATED"/>
    <property type="match status" value="1"/>
</dbReference>
<accession>A0A1T5N5X9</accession>
<dbReference type="EMBL" id="FUZZ01000001">
    <property type="protein sequence ID" value="SKC95609.1"/>
    <property type="molecule type" value="Genomic_DNA"/>
</dbReference>